<dbReference type="InterPro" id="IPR036770">
    <property type="entry name" value="Ankyrin_rpt-contain_sf"/>
</dbReference>
<dbReference type="Gene3D" id="1.25.40.20">
    <property type="entry name" value="Ankyrin repeat-containing domain"/>
    <property type="match status" value="2"/>
</dbReference>
<evidence type="ECO:0000256" key="3">
    <source>
        <dbReference type="PROSITE-ProRule" id="PRU00023"/>
    </source>
</evidence>
<dbReference type="Proteomes" id="UP001589828">
    <property type="component" value="Unassembled WGS sequence"/>
</dbReference>
<name>A0ABV6L9G2_9SPHI</name>
<dbReference type="RefSeq" id="WP_377023908.1">
    <property type="nucleotide sequence ID" value="NZ_JBHLTS010000023.1"/>
</dbReference>
<accession>A0ABV6L9G2</accession>
<keyword evidence="5" id="KW-1185">Reference proteome</keyword>
<comment type="caution">
    <text evidence="4">The sequence shown here is derived from an EMBL/GenBank/DDBJ whole genome shotgun (WGS) entry which is preliminary data.</text>
</comment>
<dbReference type="PANTHER" id="PTHR24189">
    <property type="entry name" value="MYOTROPHIN"/>
    <property type="match status" value="1"/>
</dbReference>
<sequence length="230" mass="26410">MIKFIQHIKDLNVEAVKEMIDKDRAWLTWAEDSGKNALHYLCGVEIAKRPAKAEDSLTMLKLLLAEGMDINAVHRIKEDCGFFPATPLWYAYTRGRNELLYKYLLANGADPEHCMYAIAWYNDVEAASLFKSYGAKVEDDTSSDTPFMAAYNWKRFEVAEWFLKNGADVNFADKEGSTTLFYAVKRKYKLDQIRLLLKFGADFNKENKHGISPKKLAEQNNQTGILKLFK</sequence>
<reference evidence="4 5" key="1">
    <citation type="submission" date="2024-09" db="EMBL/GenBank/DDBJ databases">
        <authorList>
            <person name="Sun Q."/>
            <person name="Mori K."/>
        </authorList>
    </citation>
    <scope>NUCLEOTIDE SEQUENCE [LARGE SCALE GENOMIC DNA]</scope>
    <source>
        <strain evidence="4 5">NCAIM B.02415</strain>
    </source>
</reference>
<dbReference type="EMBL" id="JBHLTS010000023">
    <property type="protein sequence ID" value="MFC0516107.1"/>
    <property type="molecule type" value="Genomic_DNA"/>
</dbReference>
<evidence type="ECO:0000313" key="5">
    <source>
        <dbReference type="Proteomes" id="UP001589828"/>
    </source>
</evidence>
<evidence type="ECO:0000313" key="4">
    <source>
        <dbReference type="EMBL" id="MFC0516107.1"/>
    </source>
</evidence>
<proteinExistence type="predicted"/>
<dbReference type="InterPro" id="IPR002110">
    <property type="entry name" value="Ankyrin_rpt"/>
</dbReference>
<organism evidence="4 5">
    <name type="scientific">Mucilaginibacter angelicae</name>
    <dbReference type="NCBI Taxonomy" id="869718"/>
    <lineage>
        <taxon>Bacteria</taxon>
        <taxon>Pseudomonadati</taxon>
        <taxon>Bacteroidota</taxon>
        <taxon>Sphingobacteriia</taxon>
        <taxon>Sphingobacteriales</taxon>
        <taxon>Sphingobacteriaceae</taxon>
        <taxon>Mucilaginibacter</taxon>
    </lineage>
</organism>
<keyword evidence="1" id="KW-0677">Repeat</keyword>
<dbReference type="SUPFAM" id="SSF48403">
    <property type="entry name" value="Ankyrin repeat"/>
    <property type="match status" value="1"/>
</dbReference>
<gene>
    <name evidence="4" type="ORF">ACFFGT_17940</name>
</gene>
<feature type="repeat" description="ANK" evidence="3">
    <location>
        <begin position="142"/>
        <end position="174"/>
    </location>
</feature>
<dbReference type="Pfam" id="PF12796">
    <property type="entry name" value="Ank_2"/>
    <property type="match status" value="1"/>
</dbReference>
<protein>
    <submittedName>
        <fullName evidence="4">Ankyrin repeat domain-containing protein</fullName>
    </submittedName>
</protein>
<dbReference type="SMART" id="SM00248">
    <property type="entry name" value="ANK"/>
    <property type="match status" value="4"/>
</dbReference>
<feature type="repeat" description="ANK" evidence="3">
    <location>
        <begin position="175"/>
        <end position="208"/>
    </location>
</feature>
<dbReference type="InterPro" id="IPR050745">
    <property type="entry name" value="Multifunctional_regulatory"/>
</dbReference>
<dbReference type="PROSITE" id="PS50088">
    <property type="entry name" value="ANK_REPEAT"/>
    <property type="match status" value="2"/>
</dbReference>
<dbReference type="PANTHER" id="PTHR24189:SF50">
    <property type="entry name" value="ANKYRIN REPEAT AND SOCS BOX PROTEIN 2"/>
    <property type="match status" value="1"/>
</dbReference>
<evidence type="ECO:0000256" key="2">
    <source>
        <dbReference type="ARBA" id="ARBA00023043"/>
    </source>
</evidence>
<evidence type="ECO:0000256" key="1">
    <source>
        <dbReference type="ARBA" id="ARBA00022737"/>
    </source>
</evidence>
<keyword evidence="2 3" id="KW-0040">ANK repeat</keyword>